<dbReference type="InterPro" id="IPR015943">
    <property type="entry name" value="WD40/YVTN_repeat-like_dom_sf"/>
</dbReference>
<dbReference type="PROSITE" id="PS50294">
    <property type="entry name" value="WD_REPEATS_REGION"/>
    <property type="match status" value="1"/>
</dbReference>
<dbReference type="Gene3D" id="2.130.10.10">
    <property type="entry name" value="YVTN repeat-like/Quinoprotein amine dehydrogenase"/>
    <property type="match status" value="1"/>
</dbReference>
<feature type="domain" description="WD repeat-containing protein 54 beta-propeller" evidence="5">
    <location>
        <begin position="162"/>
        <end position="306"/>
    </location>
</feature>
<dbReference type="InterPro" id="IPR036322">
    <property type="entry name" value="WD40_repeat_dom_sf"/>
</dbReference>
<sequence length="327" mass="34248">MPSSLTVYKEVQLPAAPALLYNNIVVHRNGEYVSYATPTALVSVQTATGTPCFHPLEVPSDTCAAFLAGVTDPSVANVILVAALANSTALVLVNGQLMHTVNAKVPAETFTCVAVTRVANSEEMLVVLGGSMGSIEATRYTLQGKLLTVTSPSLPVQAHERRSITALDVRVAADAAGAVEVASGDKGGHVVLWKAGNPTLCFPPADATDAVTSVRWLHHEGRVAVAYGGGRIKVVDSETGATVVVIEAHSRWINAMGYNEGKRLLVSAAEDGQIFIWNLNAATPDDVCVARGSVANEMLTGVAMMGAHCAVIQLSYDVPKLRLMSCS</sequence>
<organism evidence="6 7">
    <name type="scientific">Leptomonas seymouri</name>
    <dbReference type="NCBI Taxonomy" id="5684"/>
    <lineage>
        <taxon>Eukaryota</taxon>
        <taxon>Discoba</taxon>
        <taxon>Euglenozoa</taxon>
        <taxon>Kinetoplastea</taxon>
        <taxon>Metakinetoplastina</taxon>
        <taxon>Trypanosomatida</taxon>
        <taxon>Trypanosomatidae</taxon>
        <taxon>Leishmaniinae</taxon>
        <taxon>Leptomonas</taxon>
    </lineage>
</organism>
<evidence type="ECO:0000313" key="7">
    <source>
        <dbReference type="Proteomes" id="UP000038009"/>
    </source>
</evidence>
<dbReference type="PROSITE" id="PS00678">
    <property type="entry name" value="WD_REPEATS_1"/>
    <property type="match status" value="1"/>
</dbReference>
<keyword evidence="3" id="KW-0687">Ribonucleoprotein</keyword>
<keyword evidence="1 4" id="KW-0853">WD repeat</keyword>
<dbReference type="OrthoDB" id="756370at2759"/>
<accession>A0A0N1IJR4</accession>
<dbReference type="InterPro" id="IPR019775">
    <property type="entry name" value="WD40_repeat_CS"/>
</dbReference>
<evidence type="ECO:0000256" key="1">
    <source>
        <dbReference type="ARBA" id="ARBA00022574"/>
    </source>
</evidence>
<dbReference type="PANTHER" id="PTHR19857">
    <property type="entry name" value="MITOCHONDRIAL DIVISION PROTEIN 1-RELATED"/>
    <property type="match status" value="1"/>
</dbReference>
<evidence type="ECO:0000256" key="2">
    <source>
        <dbReference type="ARBA" id="ARBA00022737"/>
    </source>
</evidence>
<dbReference type="SUPFAM" id="SSF50978">
    <property type="entry name" value="WD40 repeat-like"/>
    <property type="match status" value="1"/>
</dbReference>
<evidence type="ECO:0000259" key="5">
    <source>
        <dbReference type="Pfam" id="PF21031"/>
    </source>
</evidence>
<protein>
    <recommendedName>
        <fullName evidence="5">WD repeat-containing protein 54 beta-propeller domain-containing protein</fullName>
    </recommendedName>
</protein>
<reference evidence="6 7" key="1">
    <citation type="journal article" date="2015" name="PLoS Pathog.">
        <title>Leptomonas seymouri: Adaptations to the Dixenous Life Cycle Analyzed by Genome Sequencing, Transcriptome Profiling and Co-infection with Leishmania donovani.</title>
        <authorList>
            <person name="Kraeva N."/>
            <person name="Butenko A."/>
            <person name="Hlavacova J."/>
            <person name="Kostygov A."/>
            <person name="Myskova J."/>
            <person name="Grybchuk D."/>
            <person name="Lestinova T."/>
            <person name="Votypka J."/>
            <person name="Volf P."/>
            <person name="Opperdoes F."/>
            <person name="Flegontov P."/>
            <person name="Lukes J."/>
            <person name="Yurchenko V."/>
        </authorList>
    </citation>
    <scope>NUCLEOTIDE SEQUENCE [LARGE SCALE GENOMIC DNA]</scope>
    <source>
        <strain evidence="6 7">ATCC 30220</strain>
    </source>
</reference>
<dbReference type="GO" id="GO:0005840">
    <property type="term" value="C:ribosome"/>
    <property type="evidence" value="ECO:0007669"/>
    <property type="project" value="UniProtKB-KW"/>
</dbReference>
<comment type="caution">
    <text evidence="6">The sequence shown here is derived from an EMBL/GenBank/DDBJ whole genome shotgun (WGS) entry which is preliminary data.</text>
</comment>
<dbReference type="SMART" id="SM00320">
    <property type="entry name" value="WD40"/>
    <property type="match status" value="2"/>
</dbReference>
<dbReference type="EMBL" id="LJSK01000191">
    <property type="protein sequence ID" value="KPI85384.1"/>
    <property type="molecule type" value="Genomic_DNA"/>
</dbReference>
<keyword evidence="3" id="KW-0689">Ribosomal protein</keyword>
<dbReference type="VEuPathDB" id="TriTrypDB:Lsey_0191_0160"/>
<keyword evidence="7" id="KW-1185">Reference proteome</keyword>
<evidence type="ECO:0000256" key="4">
    <source>
        <dbReference type="PROSITE-ProRule" id="PRU00221"/>
    </source>
</evidence>
<proteinExistence type="predicted"/>
<dbReference type="OMA" id="RWINAMV"/>
<dbReference type="AlphaFoldDB" id="A0A0N1IJR4"/>
<dbReference type="PROSITE" id="PS50082">
    <property type="entry name" value="WD_REPEATS_2"/>
    <property type="match status" value="1"/>
</dbReference>
<dbReference type="Pfam" id="PF21031">
    <property type="entry name" value="WDR54"/>
    <property type="match status" value="1"/>
</dbReference>
<dbReference type="PANTHER" id="PTHR19857:SF8">
    <property type="entry name" value="ANGIO-ASSOCIATED MIGRATORY CELL PROTEIN"/>
    <property type="match status" value="1"/>
</dbReference>
<keyword evidence="2" id="KW-0677">Repeat</keyword>
<dbReference type="InterPro" id="IPR049546">
    <property type="entry name" value="WDR54_beta_prop"/>
</dbReference>
<gene>
    <name evidence="6" type="ORF">ABL78_5565</name>
</gene>
<dbReference type="Proteomes" id="UP000038009">
    <property type="component" value="Unassembled WGS sequence"/>
</dbReference>
<name>A0A0N1IJR4_LEPSE</name>
<evidence type="ECO:0000313" key="6">
    <source>
        <dbReference type="EMBL" id="KPI85384.1"/>
    </source>
</evidence>
<evidence type="ECO:0000256" key="3">
    <source>
        <dbReference type="ARBA" id="ARBA00022980"/>
    </source>
</evidence>
<feature type="repeat" description="WD" evidence="4">
    <location>
        <begin position="246"/>
        <end position="287"/>
    </location>
</feature>
<dbReference type="InterPro" id="IPR051179">
    <property type="entry name" value="WD_repeat_multifunction"/>
</dbReference>
<dbReference type="InterPro" id="IPR001680">
    <property type="entry name" value="WD40_rpt"/>
</dbReference>